<organism evidence="2 3">
    <name type="scientific">Candidatus Electrothrix marina</name>
    <dbReference type="NCBI Taxonomy" id="1859130"/>
    <lineage>
        <taxon>Bacteria</taxon>
        <taxon>Pseudomonadati</taxon>
        <taxon>Thermodesulfobacteriota</taxon>
        <taxon>Desulfobulbia</taxon>
        <taxon>Desulfobulbales</taxon>
        <taxon>Desulfobulbaceae</taxon>
        <taxon>Candidatus Electrothrix</taxon>
    </lineage>
</organism>
<accession>A0A3S3RVK2</accession>
<dbReference type="InterPro" id="IPR046336">
    <property type="entry name" value="Lon_prtase_N_sf"/>
</dbReference>
<name>A0A3S3RVK2_9BACT</name>
<dbReference type="EMBL" id="MTKQ01000022">
    <property type="protein sequence ID" value="RWX49139.1"/>
    <property type="molecule type" value="Genomic_DNA"/>
</dbReference>
<sequence>MDDQSQNNKKKQQDPTLLPIPKELPILPLHGFVFFPGMGFPLQIASATSRQLVDEAMEGDQMIGLVLCHRKQVGDNDTISK</sequence>
<proteinExistence type="predicted"/>
<dbReference type="GO" id="GO:0004252">
    <property type="term" value="F:serine-type endopeptidase activity"/>
    <property type="evidence" value="ECO:0007669"/>
    <property type="project" value="UniProtKB-EC"/>
</dbReference>
<dbReference type="AlphaFoldDB" id="A0A3S3RVK2"/>
<dbReference type="InterPro" id="IPR015947">
    <property type="entry name" value="PUA-like_sf"/>
</dbReference>
<dbReference type="Pfam" id="PF02190">
    <property type="entry name" value="LON_substr_bdg"/>
    <property type="match status" value="1"/>
</dbReference>
<gene>
    <name evidence="2" type="ORF">VT99_10221</name>
</gene>
<dbReference type="PROSITE" id="PS51787">
    <property type="entry name" value="LON_N"/>
    <property type="match status" value="1"/>
</dbReference>
<dbReference type="GO" id="GO:0006508">
    <property type="term" value="P:proteolysis"/>
    <property type="evidence" value="ECO:0007669"/>
    <property type="project" value="UniProtKB-KW"/>
</dbReference>
<dbReference type="Proteomes" id="UP000286862">
    <property type="component" value="Unassembled WGS sequence"/>
</dbReference>
<evidence type="ECO:0000313" key="2">
    <source>
        <dbReference type="EMBL" id="RWX49139.1"/>
    </source>
</evidence>
<dbReference type="SUPFAM" id="SSF88697">
    <property type="entry name" value="PUA domain-like"/>
    <property type="match status" value="1"/>
</dbReference>
<comment type="caution">
    <text evidence="2">The sequence shown here is derived from an EMBL/GenBank/DDBJ whole genome shotgun (WGS) entry which is preliminary data.</text>
</comment>
<reference evidence="2 3" key="1">
    <citation type="submission" date="2017-01" db="EMBL/GenBank/DDBJ databases">
        <title>The cable genome- insights into the physiology and evolution of filamentous bacteria capable of sulfide oxidation via long distance electron transfer.</title>
        <authorList>
            <person name="Schreiber L."/>
            <person name="Bjerg J.T."/>
            <person name="Boggild A."/>
            <person name="Van De Vossenberg J."/>
            <person name="Meysman F."/>
            <person name="Nielsen L.P."/>
            <person name="Schramm A."/>
            <person name="Kjeldsen K.U."/>
        </authorList>
    </citation>
    <scope>NUCLEOTIDE SEQUENCE [LARGE SCALE GENOMIC DNA]</scope>
    <source>
        <strain evidence="2">A2</strain>
    </source>
</reference>
<keyword evidence="2" id="KW-0645">Protease</keyword>
<feature type="non-terminal residue" evidence="2">
    <location>
        <position position="81"/>
    </location>
</feature>
<dbReference type="InterPro" id="IPR003111">
    <property type="entry name" value="Lon_prtase_N"/>
</dbReference>
<feature type="domain" description="Lon N-terminal" evidence="1">
    <location>
        <begin position="24"/>
        <end position="81"/>
    </location>
</feature>
<evidence type="ECO:0000313" key="3">
    <source>
        <dbReference type="Proteomes" id="UP000286862"/>
    </source>
</evidence>
<dbReference type="EC" id="3.4.21.53" evidence="2"/>
<keyword evidence="2" id="KW-0378">Hydrolase</keyword>
<evidence type="ECO:0000259" key="1">
    <source>
        <dbReference type="PROSITE" id="PS51787"/>
    </source>
</evidence>
<protein>
    <submittedName>
        <fullName evidence="2">ATP-dependent protease La (LON) substrate-binding domain-containing protein</fullName>
        <ecNumber evidence="2">3.4.21.53</ecNumber>
    </submittedName>
</protein>
<dbReference type="Gene3D" id="2.30.130.40">
    <property type="entry name" value="LON domain-like"/>
    <property type="match status" value="1"/>
</dbReference>